<evidence type="ECO:0000259" key="7">
    <source>
        <dbReference type="Pfam" id="PF00590"/>
    </source>
</evidence>
<dbReference type="Gene3D" id="3.30.950.10">
    <property type="entry name" value="Methyltransferase, Cobalt-precorrin-4 Transmethylase, Domain 2"/>
    <property type="match status" value="1"/>
</dbReference>
<evidence type="ECO:0000256" key="1">
    <source>
        <dbReference type="ARBA" id="ARBA00022490"/>
    </source>
</evidence>
<evidence type="ECO:0000256" key="5">
    <source>
        <dbReference type="ARBA" id="ARBA00022691"/>
    </source>
</evidence>
<dbReference type="GO" id="GO:0070677">
    <property type="term" value="F:rRNA (cytosine-2'-O-)-methyltransferase activity"/>
    <property type="evidence" value="ECO:0007669"/>
    <property type="project" value="UniProtKB-UniRule"/>
</dbReference>
<proteinExistence type="inferred from homology"/>
<dbReference type="FunFam" id="3.40.1010.10:FF:000007">
    <property type="entry name" value="Ribosomal RNA small subunit methyltransferase I"/>
    <property type="match status" value="1"/>
</dbReference>
<dbReference type="Gene3D" id="3.40.1010.10">
    <property type="entry name" value="Cobalt-precorrin-4 Transmethylase, Domain 1"/>
    <property type="match status" value="1"/>
</dbReference>
<dbReference type="SUPFAM" id="SSF53790">
    <property type="entry name" value="Tetrapyrrole methylase"/>
    <property type="match status" value="1"/>
</dbReference>
<dbReference type="GO" id="GO:0005737">
    <property type="term" value="C:cytoplasm"/>
    <property type="evidence" value="ECO:0007669"/>
    <property type="project" value="UniProtKB-SubCell"/>
</dbReference>
<feature type="domain" description="Tetrapyrrole methylase" evidence="7">
    <location>
        <begin position="1"/>
        <end position="202"/>
    </location>
</feature>
<dbReference type="InterPro" id="IPR000878">
    <property type="entry name" value="4pyrrol_Mease"/>
</dbReference>
<gene>
    <name evidence="6 8" type="primary">rsmI</name>
    <name evidence="8" type="ORF">EVA96_03410</name>
</gene>
<dbReference type="EC" id="2.1.1.198" evidence="6"/>
<dbReference type="PANTHER" id="PTHR46111">
    <property type="entry name" value="RIBOSOMAL RNA SMALL SUBUNIT METHYLTRANSFERASE I"/>
    <property type="match status" value="1"/>
</dbReference>
<evidence type="ECO:0000313" key="8">
    <source>
        <dbReference type="EMBL" id="RZO19862.1"/>
    </source>
</evidence>
<evidence type="ECO:0000256" key="2">
    <source>
        <dbReference type="ARBA" id="ARBA00022552"/>
    </source>
</evidence>
<keyword evidence="5 6" id="KW-0949">S-adenosyl-L-methionine</keyword>
<evidence type="ECO:0000256" key="3">
    <source>
        <dbReference type="ARBA" id="ARBA00022603"/>
    </source>
</evidence>
<dbReference type="InterPro" id="IPR018063">
    <property type="entry name" value="SAM_MeTrfase_RsmI_CS"/>
</dbReference>
<dbReference type="AlphaFoldDB" id="A0A520MF52"/>
<evidence type="ECO:0000313" key="9">
    <source>
        <dbReference type="Proteomes" id="UP000315782"/>
    </source>
</evidence>
<comment type="subcellular location">
    <subcellularLocation>
        <location evidence="6">Cytoplasm</location>
    </subcellularLocation>
</comment>
<keyword evidence="2 6" id="KW-0698">rRNA processing</keyword>
<keyword evidence="1 6" id="KW-0963">Cytoplasm</keyword>
<comment type="catalytic activity">
    <reaction evidence="6">
        <text>cytidine(1402) in 16S rRNA + S-adenosyl-L-methionine = 2'-O-methylcytidine(1402) in 16S rRNA + S-adenosyl-L-homocysteine + H(+)</text>
        <dbReference type="Rhea" id="RHEA:42924"/>
        <dbReference type="Rhea" id="RHEA-COMP:10285"/>
        <dbReference type="Rhea" id="RHEA-COMP:10286"/>
        <dbReference type="ChEBI" id="CHEBI:15378"/>
        <dbReference type="ChEBI" id="CHEBI:57856"/>
        <dbReference type="ChEBI" id="CHEBI:59789"/>
        <dbReference type="ChEBI" id="CHEBI:74495"/>
        <dbReference type="ChEBI" id="CHEBI:82748"/>
        <dbReference type="EC" id="2.1.1.198"/>
    </reaction>
</comment>
<dbReference type="Pfam" id="PF00590">
    <property type="entry name" value="TP_methylase"/>
    <property type="match status" value="1"/>
</dbReference>
<sequence>MLNLISTPIGNLNDISLRAIDVLKNADYIFAEDTRKTNKLLQFIDVKNKSKAFHEHNEDKATSYVISLLKKDDINIVLVSDAGTPTISDPGYFLVQECIKNNIKFSLIPGPSSVLNALVLSGLPTSSFSFLGFIPKKLNQKRVFFSELKYEKHTIVVFESAKRIKNTLELLESEYSANKKIAVCREMTKIYENIERGTVSEILTKVNNKEITLKGEFVLVIEPFSYTKFNFAIDKKIKKAFLEQMPAKDAAKLISLLTNDNKRDIYKQLID</sequence>
<dbReference type="EMBL" id="SHBI01000028">
    <property type="protein sequence ID" value="RZO19862.1"/>
    <property type="molecule type" value="Genomic_DNA"/>
</dbReference>
<dbReference type="InterPro" id="IPR035996">
    <property type="entry name" value="4pyrrol_Methylase_sf"/>
</dbReference>
<comment type="similarity">
    <text evidence="6">Belongs to the methyltransferase superfamily. RsmI family.</text>
</comment>
<reference evidence="8 9" key="1">
    <citation type="submission" date="2019-02" db="EMBL/GenBank/DDBJ databases">
        <title>Prokaryotic population dynamics and viral predation in marine succession experiment using metagenomics: the confinement effect.</title>
        <authorList>
            <person name="Haro-Moreno J.M."/>
            <person name="Rodriguez-Valera F."/>
            <person name="Lopez-Perez M."/>
        </authorList>
    </citation>
    <scope>NUCLEOTIDE SEQUENCE [LARGE SCALE GENOMIC DNA]</scope>
    <source>
        <strain evidence="8">MED-G163</strain>
    </source>
</reference>
<dbReference type="InterPro" id="IPR008189">
    <property type="entry name" value="rRNA_ssu_MeTfrase_I"/>
</dbReference>
<evidence type="ECO:0000256" key="4">
    <source>
        <dbReference type="ARBA" id="ARBA00022679"/>
    </source>
</evidence>
<dbReference type="Proteomes" id="UP000315782">
    <property type="component" value="Unassembled WGS sequence"/>
</dbReference>
<organism evidence="8 9">
    <name type="scientific">SAR86 cluster bacterium</name>
    <dbReference type="NCBI Taxonomy" id="2030880"/>
    <lineage>
        <taxon>Bacteria</taxon>
        <taxon>Pseudomonadati</taxon>
        <taxon>Pseudomonadota</taxon>
        <taxon>Gammaproteobacteria</taxon>
        <taxon>SAR86 cluster</taxon>
    </lineage>
</organism>
<protein>
    <recommendedName>
        <fullName evidence="6">Ribosomal RNA small subunit methyltransferase I</fullName>
        <ecNumber evidence="6">2.1.1.198</ecNumber>
    </recommendedName>
    <alternativeName>
        <fullName evidence="6">16S rRNA 2'-O-ribose C1402 methyltransferase</fullName>
    </alternativeName>
    <alternativeName>
        <fullName evidence="6">rRNA (cytidine-2'-O-)-methyltransferase RsmI</fullName>
    </alternativeName>
</protein>
<dbReference type="PANTHER" id="PTHR46111:SF1">
    <property type="entry name" value="RIBOSOMAL RNA SMALL SUBUNIT METHYLTRANSFERASE I"/>
    <property type="match status" value="1"/>
</dbReference>
<dbReference type="CDD" id="cd11648">
    <property type="entry name" value="RsmI"/>
    <property type="match status" value="1"/>
</dbReference>
<dbReference type="PROSITE" id="PS01296">
    <property type="entry name" value="RSMI"/>
    <property type="match status" value="1"/>
</dbReference>
<dbReference type="InterPro" id="IPR014776">
    <property type="entry name" value="4pyrrole_Mease_sub2"/>
</dbReference>
<comment type="function">
    <text evidence="6">Catalyzes the 2'-O-methylation of the ribose of cytidine 1402 (C1402) in 16S rRNA.</text>
</comment>
<dbReference type="NCBIfam" id="TIGR00096">
    <property type="entry name" value="16S rRNA (cytidine(1402)-2'-O)-methyltransferase"/>
    <property type="match status" value="1"/>
</dbReference>
<accession>A0A520MF52</accession>
<comment type="caution">
    <text evidence="8">The sequence shown here is derived from an EMBL/GenBank/DDBJ whole genome shotgun (WGS) entry which is preliminary data.</text>
</comment>
<dbReference type="FunFam" id="3.30.950.10:FF:000002">
    <property type="entry name" value="Ribosomal RNA small subunit methyltransferase I"/>
    <property type="match status" value="1"/>
</dbReference>
<dbReference type="PIRSF" id="PIRSF005917">
    <property type="entry name" value="MTase_YraL"/>
    <property type="match status" value="1"/>
</dbReference>
<dbReference type="HAMAP" id="MF_01877">
    <property type="entry name" value="16SrRNA_methyltr_I"/>
    <property type="match status" value="1"/>
</dbReference>
<evidence type="ECO:0000256" key="6">
    <source>
        <dbReference type="HAMAP-Rule" id="MF_01877"/>
    </source>
</evidence>
<keyword evidence="3 6" id="KW-0489">Methyltransferase</keyword>
<dbReference type="InterPro" id="IPR014777">
    <property type="entry name" value="4pyrrole_Mease_sub1"/>
</dbReference>
<name>A0A520MF52_9GAMM</name>
<keyword evidence="4 6" id="KW-0808">Transferase</keyword>